<evidence type="ECO:0000313" key="2">
    <source>
        <dbReference type="EMBL" id="TCX77317.1"/>
    </source>
</evidence>
<dbReference type="EMBL" id="SDCM01000006">
    <property type="protein sequence ID" value="TCX77317.1"/>
    <property type="molecule type" value="Genomic_DNA"/>
</dbReference>
<organism evidence="2">
    <name type="scientific">Klebsiella pneumoniae</name>
    <dbReference type="NCBI Taxonomy" id="573"/>
    <lineage>
        <taxon>Bacteria</taxon>
        <taxon>Pseudomonadati</taxon>
        <taxon>Pseudomonadota</taxon>
        <taxon>Gammaproteobacteria</taxon>
        <taxon>Enterobacterales</taxon>
        <taxon>Enterobacteriaceae</taxon>
        <taxon>Klebsiella/Raoultella group</taxon>
        <taxon>Klebsiella</taxon>
        <taxon>Klebsiella pneumoniae complex</taxon>
    </lineage>
</organism>
<sequence>MLSDRLTKVLKTRKMSKSELARRVGVTPQAVNNWFSRGELGRESAQQIADVLKISIDWLLNGDPNDILTIEQVRMKRLKQYVENGSLKIEDDPFFEEILSGKKSINDNVARRIERDFSLPFGSLDYDPERASSNLVGDLSSTEIELVHLFRQMPKSAQKEMLLLFNSRVSEYSSLFRELLELKEQK</sequence>
<accession>A0A483LQK4</accession>
<evidence type="ECO:0000259" key="1">
    <source>
        <dbReference type="PROSITE" id="PS50943"/>
    </source>
</evidence>
<protein>
    <submittedName>
        <fullName evidence="2">Helix-turn-helix domain-containing protein</fullName>
    </submittedName>
</protein>
<dbReference type="SUPFAM" id="SSF47413">
    <property type="entry name" value="lambda repressor-like DNA-binding domains"/>
    <property type="match status" value="1"/>
</dbReference>
<feature type="domain" description="HTH cro/C1-type" evidence="1">
    <location>
        <begin position="13"/>
        <end position="59"/>
    </location>
</feature>
<dbReference type="InterPro" id="IPR001387">
    <property type="entry name" value="Cro/C1-type_HTH"/>
</dbReference>
<proteinExistence type="predicted"/>
<dbReference type="GO" id="GO:0003677">
    <property type="term" value="F:DNA binding"/>
    <property type="evidence" value="ECO:0007669"/>
    <property type="project" value="InterPro"/>
</dbReference>
<comment type="caution">
    <text evidence="2">The sequence shown here is derived from an EMBL/GenBank/DDBJ whole genome shotgun (WGS) entry which is preliminary data.</text>
</comment>
<dbReference type="Gene3D" id="1.10.260.40">
    <property type="entry name" value="lambda repressor-like DNA-binding domains"/>
    <property type="match status" value="1"/>
</dbReference>
<dbReference type="PROSITE" id="PS50943">
    <property type="entry name" value="HTH_CROC1"/>
    <property type="match status" value="1"/>
</dbReference>
<dbReference type="InterPro" id="IPR010982">
    <property type="entry name" value="Lambda_DNA-bd_dom_sf"/>
</dbReference>
<name>A0A483LQK4_KLEPN</name>
<dbReference type="AlphaFoldDB" id="A0A483LQK4"/>
<dbReference type="SMART" id="SM00530">
    <property type="entry name" value="HTH_XRE"/>
    <property type="match status" value="1"/>
</dbReference>
<dbReference type="Pfam" id="PF01381">
    <property type="entry name" value="HTH_3"/>
    <property type="match status" value="1"/>
</dbReference>
<reference evidence="2" key="1">
    <citation type="submission" date="2019-01" db="EMBL/GenBank/DDBJ databases">
        <authorList>
            <person name="Lista F."/>
            <person name="Anselmo A."/>
        </authorList>
    </citation>
    <scope>NUCLEOTIDE SEQUENCE</scope>
    <source>
        <strain evidence="2">10S</strain>
    </source>
</reference>
<dbReference type="CDD" id="cd00093">
    <property type="entry name" value="HTH_XRE"/>
    <property type="match status" value="1"/>
</dbReference>
<gene>
    <name evidence="2" type="ORF">ETE64_06120</name>
</gene>